<evidence type="ECO:0000256" key="6">
    <source>
        <dbReference type="ARBA" id="ARBA00022826"/>
    </source>
</evidence>
<dbReference type="RefSeq" id="WP_169385064.1">
    <property type="nucleotide sequence ID" value="NZ_JAAXLA010000091.1"/>
</dbReference>
<keyword evidence="11" id="KW-0407">Ion channel</keyword>
<protein>
    <submittedName>
        <fullName evidence="14">DUF1211 domain-containing protein</fullName>
    </submittedName>
</protein>
<dbReference type="PANTHER" id="PTHR31462:SF5">
    <property type="entry name" value="ENDOSOMAL_LYSOSOMAL PROTON CHANNEL TMEM175"/>
    <property type="match status" value="1"/>
</dbReference>
<evidence type="ECO:0000256" key="13">
    <source>
        <dbReference type="SAM" id="Phobius"/>
    </source>
</evidence>
<evidence type="ECO:0000256" key="1">
    <source>
        <dbReference type="ARBA" id="ARBA00004141"/>
    </source>
</evidence>
<evidence type="ECO:0000256" key="8">
    <source>
        <dbReference type="ARBA" id="ARBA00022989"/>
    </source>
</evidence>
<evidence type="ECO:0000256" key="2">
    <source>
        <dbReference type="ARBA" id="ARBA00006920"/>
    </source>
</evidence>
<sequence length="218" mass="23657">MGEPDGDGQLEIGRGGRGAVELDRIAYFSDAVIAIAITLVAVGLVAPKVPVADLNRALIDMWPEFAAFLLTFWVIAQNWTAHHQMFRLIGSWDAALVVLNLSFLLAIVLMPFSTQLLGHYIGGLPASVVVIYTANLMACGVVRVLLWRHIRRAGLLLSTVDFGTVRYLHRTALAIPAVSLLAIPWAFVDPGTAWVPWVLSSVAARLAGGRLRIRSRPG</sequence>
<comment type="subcellular location">
    <subcellularLocation>
        <location evidence="1">Membrane</location>
        <topology evidence="1">Multi-pass membrane protein</topology>
    </subcellularLocation>
</comment>
<evidence type="ECO:0000256" key="4">
    <source>
        <dbReference type="ARBA" id="ARBA00022538"/>
    </source>
</evidence>
<accession>A0ABX1SJ74</accession>
<dbReference type="Proteomes" id="UP000820669">
    <property type="component" value="Unassembled WGS sequence"/>
</dbReference>
<comment type="caution">
    <text evidence="14">The sequence shown here is derived from an EMBL/GenBank/DDBJ whole genome shotgun (WGS) entry which is preliminary data.</text>
</comment>
<feature type="transmembrane region" description="Helical" evidence="13">
    <location>
        <begin position="94"/>
        <end position="112"/>
    </location>
</feature>
<comment type="similarity">
    <text evidence="2">Belongs to the TMEM175 family.</text>
</comment>
<reference evidence="14 15" key="1">
    <citation type="submission" date="2020-04" db="EMBL/GenBank/DDBJ databases">
        <authorList>
            <person name="Klaysubun C."/>
            <person name="Duangmal K."/>
            <person name="Lipun K."/>
        </authorList>
    </citation>
    <scope>NUCLEOTIDE SEQUENCE [LARGE SCALE GENOMIC DNA]</scope>
    <source>
        <strain evidence="14 15">K10HN5</strain>
    </source>
</reference>
<comment type="catalytic activity">
    <reaction evidence="12">
        <text>K(+)(in) = K(+)(out)</text>
        <dbReference type="Rhea" id="RHEA:29463"/>
        <dbReference type="ChEBI" id="CHEBI:29103"/>
    </reaction>
</comment>
<keyword evidence="5 13" id="KW-0812">Transmembrane</keyword>
<name>A0ABX1SJ74_9PSEU</name>
<feature type="transmembrane region" description="Helical" evidence="13">
    <location>
        <begin position="124"/>
        <end position="146"/>
    </location>
</feature>
<gene>
    <name evidence="14" type="ORF">HF526_30555</name>
</gene>
<evidence type="ECO:0000256" key="11">
    <source>
        <dbReference type="ARBA" id="ARBA00023303"/>
    </source>
</evidence>
<keyword evidence="7" id="KW-0630">Potassium</keyword>
<feature type="transmembrane region" description="Helical" evidence="13">
    <location>
        <begin position="167"/>
        <end position="188"/>
    </location>
</feature>
<keyword evidence="10 13" id="KW-0472">Membrane</keyword>
<dbReference type="InterPro" id="IPR010617">
    <property type="entry name" value="TMEM175-like"/>
</dbReference>
<evidence type="ECO:0000256" key="5">
    <source>
        <dbReference type="ARBA" id="ARBA00022692"/>
    </source>
</evidence>
<feature type="transmembrane region" description="Helical" evidence="13">
    <location>
        <begin position="25"/>
        <end position="45"/>
    </location>
</feature>
<evidence type="ECO:0000256" key="12">
    <source>
        <dbReference type="ARBA" id="ARBA00034430"/>
    </source>
</evidence>
<keyword evidence="3" id="KW-0813">Transport</keyword>
<evidence type="ECO:0000313" key="15">
    <source>
        <dbReference type="Proteomes" id="UP000820669"/>
    </source>
</evidence>
<keyword evidence="8 13" id="KW-1133">Transmembrane helix</keyword>
<evidence type="ECO:0000256" key="10">
    <source>
        <dbReference type="ARBA" id="ARBA00023136"/>
    </source>
</evidence>
<feature type="transmembrane region" description="Helical" evidence="13">
    <location>
        <begin position="65"/>
        <end position="82"/>
    </location>
</feature>
<dbReference type="PANTHER" id="PTHR31462">
    <property type="entry name" value="ENDOSOMAL/LYSOSOMAL POTASSIUM CHANNEL TMEM175"/>
    <property type="match status" value="1"/>
</dbReference>
<keyword evidence="9" id="KW-0406">Ion transport</keyword>
<dbReference type="EMBL" id="JAAXLA010000091">
    <property type="protein sequence ID" value="NMI01607.1"/>
    <property type="molecule type" value="Genomic_DNA"/>
</dbReference>
<evidence type="ECO:0000256" key="3">
    <source>
        <dbReference type="ARBA" id="ARBA00022448"/>
    </source>
</evidence>
<dbReference type="Pfam" id="PF06736">
    <property type="entry name" value="TMEM175"/>
    <property type="match status" value="1"/>
</dbReference>
<keyword evidence="6" id="KW-0631">Potassium channel</keyword>
<evidence type="ECO:0000256" key="7">
    <source>
        <dbReference type="ARBA" id="ARBA00022958"/>
    </source>
</evidence>
<organism evidence="14 15">
    <name type="scientific">Pseudonocardia acidicola</name>
    <dbReference type="NCBI Taxonomy" id="2724939"/>
    <lineage>
        <taxon>Bacteria</taxon>
        <taxon>Bacillati</taxon>
        <taxon>Actinomycetota</taxon>
        <taxon>Actinomycetes</taxon>
        <taxon>Pseudonocardiales</taxon>
        <taxon>Pseudonocardiaceae</taxon>
        <taxon>Pseudonocardia</taxon>
    </lineage>
</organism>
<evidence type="ECO:0000313" key="14">
    <source>
        <dbReference type="EMBL" id="NMI01607.1"/>
    </source>
</evidence>
<keyword evidence="15" id="KW-1185">Reference proteome</keyword>
<proteinExistence type="inferred from homology"/>
<keyword evidence="4" id="KW-0633">Potassium transport</keyword>
<evidence type="ECO:0000256" key="9">
    <source>
        <dbReference type="ARBA" id="ARBA00023065"/>
    </source>
</evidence>